<dbReference type="EMBL" id="QXFW01000812">
    <property type="protein sequence ID" value="KAE9002448.1"/>
    <property type="molecule type" value="Genomic_DNA"/>
</dbReference>
<evidence type="ECO:0000313" key="8">
    <source>
        <dbReference type="Proteomes" id="UP000441208"/>
    </source>
</evidence>
<evidence type="ECO:0000313" key="9">
    <source>
        <dbReference type="Proteomes" id="UP000460718"/>
    </source>
</evidence>
<dbReference type="AlphaFoldDB" id="A0A6A3KA04"/>
<gene>
    <name evidence="5" type="ORF">PF002_g250</name>
    <name evidence="4" type="ORF">PF005_g308</name>
    <name evidence="3" type="ORF">PF007_g256</name>
    <name evidence="2" type="ORF">PF010_g1598</name>
    <name evidence="1" type="ORF">PF011_g13306</name>
</gene>
<keyword evidence="6" id="KW-1185">Reference proteome</keyword>
<dbReference type="EMBL" id="QXGB01000005">
    <property type="protein sequence ID" value="KAE9238325.1"/>
    <property type="molecule type" value="Genomic_DNA"/>
</dbReference>
<evidence type="ECO:0000313" key="3">
    <source>
        <dbReference type="EMBL" id="KAE9141383.1"/>
    </source>
</evidence>
<dbReference type="Proteomes" id="UP000433483">
    <property type="component" value="Unassembled WGS sequence"/>
</dbReference>
<dbReference type="Proteomes" id="UP000460718">
    <property type="component" value="Unassembled WGS sequence"/>
</dbReference>
<evidence type="ECO:0000313" key="7">
    <source>
        <dbReference type="Proteomes" id="UP000440367"/>
    </source>
</evidence>
<reference evidence="9 10" key="1">
    <citation type="submission" date="2018-09" db="EMBL/GenBank/DDBJ databases">
        <title>Genomic investigation of the strawberry pathogen Phytophthora fragariae indicates pathogenicity is determined by transcriptional variation in three key races.</title>
        <authorList>
            <person name="Adams T.M."/>
            <person name="Armitage A.D."/>
            <person name="Sobczyk M.K."/>
            <person name="Bates H.J."/>
            <person name="Dunwell J.M."/>
            <person name="Nellist C.F."/>
            <person name="Harrison R.J."/>
        </authorList>
    </citation>
    <scope>NUCLEOTIDE SEQUENCE [LARGE SCALE GENOMIC DNA]</scope>
    <source>
        <strain evidence="5 7">BC-1</strain>
        <strain evidence="4 6">NOV-27</strain>
        <strain evidence="3 8">NOV-71</strain>
        <strain evidence="2 10">ONT-3</strain>
        <strain evidence="1 9">SCRP245</strain>
    </source>
</reference>
<dbReference type="EMBL" id="QXFZ01000004">
    <property type="protein sequence ID" value="KAE9141383.1"/>
    <property type="molecule type" value="Genomic_DNA"/>
</dbReference>
<accession>A0A6A3KA04</accession>
<protein>
    <submittedName>
        <fullName evidence="1">Uncharacterized protein</fullName>
    </submittedName>
</protein>
<dbReference type="EMBL" id="QXFX01000040">
    <property type="protein sequence ID" value="KAE9136715.1"/>
    <property type="molecule type" value="Genomic_DNA"/>
</dbReference>
<dbReference type="Proteomes" id="UP000488956">
    <property type="component" value="Unassembled WGS sequence"/>
</dbReference>
<evidence type="ECO:0000313" key="2">
    <source>
        <dbReference type="EMBL" id="KAE9136715.1"/>
    </source>
</evidence>
<evidence type="ECO:0000313" key="5">
    <source>
        <dbReference type="EMBL" id="KAE9258280.1"/>
    </source>
</evidence>
<dbReference type="Proteomes" id="UP000440367">
    <property type="component" value="Unassembled WGS sequence"/>
</dbReference>
<name>A0A6A3KA04_9STRA</name>
<dbReference type="EMBL" id="QXGD01000004">
    <property type="protein sequence ID" value="KAE9258280.1"/>
    <property type="molecule type" value="Genomic_DNA"/>
</dbReference>
<proteinExistence type="predicted"/>
<organism evidence="1 9">
    <name type="scientific">Phytophthora fragariae</name>
    <dbReference type="NCBI Taxonomy" id="53985"/>
    <lineage>
        <taxon>Eukaryota</taxon>
        <taxon>Sar</taxon>
        <taxon>Stramenopiles</taxon>
        <taxon>Oomycota</taxon>
        <taxon>Peronosporomycetes</taxon>
        <taxon>Peronosporales</taxon>
        <taxon>Peronosporaceae</taxon>
        <taxon>Phytophthora</taxon>
    </lineage>
</organism>
<evidence type="ECO:0000313" key="4">
    <source>
        <dbReference type="EMBL" id="KAE9238325.1"/>
    </source>
</evidence>
<evidence type="ECO:0000313" key="6">
    <source>
        <dbReference type="Proteomes" id="UP000433483"/>
    </source>
</evidence>
<dbReference type="Proteomes" id="UP000441208">
    <property type="component" value="Unassembled WGS sequence"/>
</dbReference>
<sequence>MGEWQMGGLRCLYSSSQAVQAIESTGMLLVRKSSGARTALLPIPTMQFSPTAYWKPSVSSSSAIGTSASHCCKKELHPEALWDLWST</sequence>
<evidence type="ECO:0000313" key="10">
    <source>
        <dbReference type="Proteomes" id="UP000488956"/>
    </source>
</evidence>
<evidence type="ECO:0000313" key="1">
    <source>
        <dbReference type="EMBL" id="KAE9002448.1"/>
    </source>
</evidence>
<comment type="caution">
    <text evidence="1">The sequence shown here is derived from an EMBL/GenBank/DDBJ whole genome shotgun (WGS) entry which is preliminary data.</text>
</comment>